<protein>
    <submittedName>
        <fullName evidence="5">Sulfurtransferase complex subunit TusD</fullName>
    </submittedName>
</protein>
<dbReference type="GO" id="GO:0097163">
    <property type="term" value="F:sulfur carrier activity"/>
    <property type="evidence" value="ECO:0007669"/>
    <property type="project" value="TreeGrafter"/>
</dbReference>
<dbReference type="RefSeq" id="WP_155693916.1">
    <property type="nucleotide sequence ID" value="NZ_BAAAFQ010000005.1"/>
</dbReference>
<name>A0A6N8F564_9GAMM</name>
<evidence type="ECO:0000313" key="6">
    <source>
        <dbReference type="Proteomes" id="UP000439994"/>
    </source>
</evidence>
<dbReference type="GO" id="GO:0002143">
    <property type="term" value="P:tRNA wobble position uridine thiolation"/>
    <property type="evidence" value="ECO:0007669"/>
    <property type="project" value="TreeGrafter"/>
</dbReference>
<dbReference type="EMBL" id="WOCD01000001">
    <property type="protein sequence ID" value="MUH71304.1"/>
    <property type="molecule type" value="Genomic_DNA"/>
</dbReference>
<evidence type="ECO:0000256" key="4">
    <source>
        <dbReference type="ARBA" id="ARBA00022679"/>
    </source>
</evidence>
<comment type="subcellular location">
    <subcellularLocation>
        <location evidence="1">Cytoplasm</location>
    </subcellularLocation>
</comment>
<evidence type="ECO:0000313" key="5">
    <source>
        <dbReference type="EMBL" id="MUH71304.1"/>
    </source>
</evidence>
<accession>A0A6N8F564</accession>
<dbReference type="NCBIfam" id="TIGR03012">
    <property type="entry name" value="sulf_tusD_dsrE"/>
    <property type="match status" value="1"/>
</dbReference>
<dbReference type="Pfam" id="PF02635">
    <property type="entry name" value="DsrE"/>
    <property type="match status" value="1"/>
</dbReference>
<gene>
    <name evidence="5" type="primary">tusD</name>
    <name evidence="5" type="ORF">GNP35_01625</name>
</gene>
<evidence type="ECO:0000256" key="1">
    <source>
        <dbReference type="ARBA" id="ARBA00004496"/>
    </source>
</evidence>
<evidence type="ECO:0000256" key="3">
    <source>
        <dbReference type="ARBA" id="ARBA00022490"/>
    </source>
</evidence>
<keyword evidence="6" id="KW-1185">Reference proteome</keyword>
<keyword evidence="4 5" id="KW-0808">Transferase</keyword>
<dbReference type="InterPro" id="IPR003787">
    <property type="entry name" value="Sulphur_relay_DsrE/F-like"/>
</dbReference>
<evidence type="ECO:0000256" key="2">
    <source>
        <dbReference type="ARBA" id="ARBA00007067"/>
    </source>
</evidence>
<comment type="caution">
    <text evidence="5">The sequence shown here is derived from an EMBL/GenBank/DDBJ whole genome shotgun (WGS) entry which is preliminary data.</text>
</comment>
<dbReference type="AlphaFoldDB" id="A0A6N8F564"/>
<organism evidence="5 6">
    <name type="scientific">Psychrosphaera haliotis</name>
    <dbReference type="NCBI Taxonomy" id="555083"/>
    <lineage>
        <taxon>Bacteria</taxon>
        <taxon>Pseudomonadati</taxon>
        <taxon>Pseudomonadota</taxon>
        <taxon>Gammaproteobacteria</taxon>
        <taxon>Alteromonadales</taxon>
        <taxon>Pseudoalteromonadaceae</taxon>
        <taxon>Psychrosphaera</taxon>
    </lineage>
</organism>
<dbReference type="Proteomes" id="UP000439994">
    <property type="component" value="Unassembled WGS sequence"/>
</dbReference>
<reference evidence="5 6" key="1">
    <citation type="submission" date="2019-11" db="EMBL/GenBank/DDBJ databases">
        <title>P. haliotis isolates from Z. marina roots.</title>
        <authorList>
            <person name="Cohen M."/>
            <person name="Jospin G."/>
            <person name="Eisen J.A."/>
            <person name="Coil D.A."/>
        </authorList>
    </citation>
    <scope>NUCLEOTIDE SEQUENCE [LARGE SCALE GENOMIC DNA]</scope>
    <source>
        <strain evidence="5 6">UCD-MCMsp1aY</strain>
    </source>
</reference>
<dbReference type="SUPFAM" id="SSF75169">
    <property type="entry name" value="DsrEFH-like"/>
    <property type="match status" value="1"/>
</dbReference>
<dbReference type="PANTHER" id="PTHR34874:SF3">
    <property type="entry name" value="SULFURTRANSFERASE TUSD"/>
    <property type="match status" value="1"/>
</dbReference>
<dbReference type="InterPro" id="IPR027396">
    <property type="entry name" value="DsrEFH-like"/>
</dbReference>
<sequence length="118" mass="13050">MRYLIMLHGKAWSEQSVLSACQFSEAAIAQGHIIDAIFLYQDGVTNALPNLEISSDELNGQSELLKLHKAFGVPLWLCVTAGVKRGIHETHVEHGFKIAGLAEFAERCSIVDKVIQFK</sequence>
<dbReference type="InterPro" id="IPR017463">
    <property type="entry name" value="Sulphur_relay_TusD/DsrE"/>
</dbReference>
<dbReference type="Gene3D" id="3.40.1260.10">
    <property type="entry name" value="DsrEFH-like"/>
    <property type="match status" value="1"/>
</dbReference>
<proteinExistence type="inferred from homology"/>
<dbReference type="GO" id="GO:1990228">
    <property type="term" value="C:sulfurtransferase complex"/>
    <property type="evidence" value="ECO:0007669"/>
    <property type="project" value="TreeGrafter"/>
</dbReference>
<dbReference type="PANTHER" id="PTHR34874">
    <property type="entry name" value="PROTEIN YCHN"/>
    <property type="match status" value="1"/>
</dbReference>
<dbReference type="GO" id="GO:0016783">
    <property type="term" value="F:sulfurtransferase activity"/>
    <property type="evidence" value="ECO:0007669"/>
    <property type="project" value="InterPro"/>
</dbReference>
<keyword evidence="3" id="KW-0963">Cytoplasm</keyword>
<dbReference type="OrthoDB" id="9787483at2"/>
<comment type="similarity">
    <text evidence="2">Belongs to the DsrE/TusD family.</text>
</comment>